<organism evidence="1 2">
    <name type="scientific">Desulfosarcina ovata subsp. sediminis</name>
    <dbReference type="NCBI Taxonomy" id="885957"/>
    <lineage>
        <taxon>Bacteria</taxon>
        <taxon>Pseudomonadati</taxon>
        <taxon>Thermodesulfobacteriota</taxon>
        <taxon>Desulfobacteria</taxon>
        <taxon>Desulfobacterales</taxon>
        <taxon>Desulfosarcinaceae</taxon>
        <taxon>Desulfosarcina</taxon>
    </lineage>
</organism>
<evidence type="ECO:0000313" key="1">
    <source>
        <dbReference type="EMBL" id="BBO83142.1"/>
    </source>
</evidence>
<dbReference type="EMBL" id="AP021876">
    <property type="protein sequence ID" value="BBO83142.1"/>
    <property type="molecule type" value="Genomic_DNA"/>
</dbReference>
<proteinExistence type="predicted"/>
<dbReference type="AlphaFoldDB" id="A0A5K7ZSG0"/>
<evidence type="ECO:0000313" key="2">
    <source>
        <dbReference type="Proteomes" id="UP000425960"/>
    </source>
</evidence>
<accession>A0A5K7ZSG0</accession>
<reference evidence="1 2" key="1">
    <citation type="submission" date="2019-11" db="EMBL/GenBank/DDBJ databases">
        <title>Comparative genomics of hydrocarbon-degrading Desulfosarcina strains.</title>
        <authorList>
            <person name="Watanabe M."/>
            <person name="Kojima H."/>
            <person name="Fukui M."/>
        </authorList>
    </citation>
    <scope>NUCLEOTIDE SEQUENCE [LARGE SCALE GENOMIC DNA]</scope>
    <source>
        <strain evidence="1 2">28bB2T</strain>
    </source>
</reference>
<dbReference type="KEGG" id="dov:DSCO28_37080"/>
<protein>
    <submittedName>
        <fullName evidence="1">Uncharacterized protein</fullName>
    </submittedName>
</protein>
<sequence length="90" mass="9931">MVFGSFAPTVAVLIRNRYPGFKLNGSFADSLSVPAKDSFRKALAAIAKKLDDLSHKDTAFTPPKELGCVFPYSKILYIIVLLLLLKMPGW</sequence>
<name>A0A5K7ZSG0_9BACT</name>
<gene>
    <name evidence="1" type="ORF">DSCO28_37080</name>
</gene>
<dbReference type="Proteomes" id="UP000425960">
    <property type="component" value="Chromosome"/>
</dbReference>